<proteinExistence type="predicted"/>
<dbReference type="AlphaFoldDB" id="A0A0D0DQQ6"/>
<reference evidence="3" key="2">
    <citation type="submission" date="2015-01" db="EMBL/GenBank/DDBJ databases">
        <title>Evolutionary Origins and Diversification of the Mycorrhizal Mutualists.</title>
        <authorList>
            <consortium name="DOE Joint Genome Institute"/>
            <consortium name="Mycorrhizal Genomics Consortium"/>
            <person name="Kohler A."/>
            <person name="Kuo A."/>
            <person name="Nagy L.G."/>
            <person name="Floudas D."/>
            <person name="Copeland A."/>
            <person name="Barry K.W."/>
            <person name="Cichocki N."/>
            <person name="Veneault-Fourrey C."/>
            <person name="LaButti K."/>
            <person name="Lindquist E.A."/>
            <person name="Lipzen A."/>
            <person name="Lundell T."/>
            <person name="Morin E."/>
            <person name="Murat C."/>
            <person name="Riley R."/>
            <person name="Ohm R."/>
            <person name="Sun H."/>
            <person name="Tunlid A."/>
            <person name="Henrissat B."/>
            <person name="Grigoriev I.V."/>
            <person name="Hibbett D.S."/>
            <person name="Martin F."/>
        </authorList>
    </citation>
    <scope>NUCLEOTIDE SEQUENCE [LARGE SCALE GENOMIC DNA]</scope>
    <source>
        <strain evidence="3">Ve08.2h10</strain>
    </source>
</reference>
<feature type="region of interest" description="Disordered" evidence="1">
    <location>
        <begin position="1"/>
        <end position="61"/>
    </location>
</feature>
<gene>
    <name evidence="2" type="ORF">PAXRUDRAFT_15056</name>
</gene>
<dbReference type="EMBL" id="KN825732">
    <property type="protein sequence ID" value="KIK81780.1"/>
    <property type="molecule type" value="Genomic_DNA"/>
</dbReference>
<protein>
    <submittedName>
        <fullName evidence="2">Uncharacterized protein</fullName>
    </submittedName>
</protein>
<dbReference type="HOGENOM" id="CLU_2590491_0_0_1"/>
<evidence type="ECO:0000313" key="3">
    <source>
        <dbReference type="Proteomes" id="UP000054538"/>
    </source>
</evidence>
<accession>A0A0D0DQQ6</accession>
<feature type="compositionally biased region" description="Acidic residues" evidence="1">
    <location>
        <begin position="17"/>
        <end position="32"/>
    </location>
</feature>
<keyword evidence="3" id="KW-1185">Reference proteome</keyword>
<organism evidence="2 3">
    <name type="scientific">Paxillus rubicundulus Ve08.2h10</name>
    <dbReference type="NCBI Taxonomy" id="930991"/>
    <lineage>
        <taxon>Eukaryota</taxon>
        <taxon>Fungi</taxon>
        <taxon>Dikarya</taxon>
        <taxon>Basidiomycota</taxon>
        <taxon>Agaricomycotina</taxon>
        <taxon>Agaricomycetes</taxon>
        <taxon>Agaricomycetidae</taxon>
        <taxon>Boletales</taxon>
        <taxon>Paxilineae</taxon>
        <taxon>Paxillaceae</taxon>
        <taxon>Paxillus</taxon>
    </lineage>
</organism>
<dbReference type="Proteomes" id="UP000054538">
    <property type="component" value="Unassembled WGS sequence"/>
</dbReference>
<sequence length="80" mass="9064">MLWGGGQEKGKQHADAPFEDEPFEQDADMNMDDFEHNCDMNEDPELELESVRRKPSSARAQNVVCTQEDMSGHPFAYSSV</sequence>
<name>A0A0D0DQQ6_9AGAM</name>
<dbReference type="InParanoid" id="A0A0D0DQQ6"/>
<reference evidence="2 3" key="1">
    <citation type="submission" date="2014-04" db="EMBL/GenBank/DDBJ databases">
        <authorList>
            <consortium name="DOE Joint Genome Institute"/>
            <person name="Kuo A."/>
            <person name="Kohler A."/>
            <person name="Jargeat P."/>
            <person name="Nagy L.G."/>
            <person name="Floudas D."/>
            <person name="Copeland A."/>
            <person name="Barry K.W."/>
            <person name="Cichocki N."/>
            <person name="Veneault-Fourrey C."/>
            <person name="LaButti K."/>
            <person name="Lindquist E.A."/>
            <person name="Lipzen A."/>
            <person name="Lundell T."/>
            <person name="Morin E."/>
            <person name="Murat C."/>
            <person name="Sun H."/>
            <person name="Tunlid A."/>
            <person name="Henrissat B."/>
            <person name="Grigoriev I.V."/>
            <person name="Hibbett D.S."/>
            <person name="Martin F."/>
            <person name="Nordberg H.P."/>
            <person name="Cantor M.N."/>
            <person name="Hua S.X."/>
        </authorList>
    </citation>
    <scope>NUCLEOTIDE SEQUENCE [LARGE SCALE GENOMIC DNA]</scope>
    <source>
        <strain evidence="2 3">Ve08.2h10</strain>
    </source>
</reference>
<evidence type="ECO:0000256" key="1">
    <source>
        <dbReference type="SAM" id="MobiDB-lite"/>
    </source>
</evidence>
<evidence type="ECO:0000313" key="2">
    <source>
        <dbReference type="EMBL" id="KIK81780.1"/>
    </source>
</evidence>